<feature type="region of interest" description="Disordered" evidence="9">
    <location>
        <begin position="858"/>
        <end position="896"/>
    </location>
</feature>
<feature type="transmembrane region" description="Helical" evidence="10">
    <location>
        <begin position="62"/>
        <end position="87"/>
    </location>
</feature>
<evidence type="ECO:0000256" key="9">
    <source>
        <dbReference type="SAM" id="MobiDB-lite"/>
    </source>
</evidence>
<organism evidence="13 14">
    <name type="scientific">Imshaugia aleurites</name>
    <dbReference type="NCBI Taxonomy" id="172621"/>
    <lineage>
        <taxon>Eukaryota</taxon>
        <taxon>Fungi</taxon>
        <taxon>Dikarya</taxon>
        <taxon>Ascomycota</taxon>
        <taxon>Pezizomycotina</taxon>
        <taxon>Lecanoromycetes</taxon>
        <taxon>OSLEUM clade</taxon>
        <taxon>Lecanoromycetidae</taxon>
        <taxon>Lecanorales</taxon>
        <taxon>Lecanorineae</taxon>
        <taxon>Parmeliaceae</taxon>
        <taxon>Imshaugia</taxon>
    </lineage>
</organism>
<evidence type="ECO:0000256" key="3">
    <source>
        <dbReference type="ARBA" id="ARBA00022692"/>
    </source>
</evidence>
<evidence type="ECO:0000256" key="10">
    <source>
        <dbReference type="SAM" id="Phobius"/>
    </source>
</evidence>
<evidence type="ECO:0000256" key="8">
    <source>
        <dbReference type="ARBA" id="ARBA00024363"/>
    </source>
</evidence>
<evidence type="ECO:0000256" key="2">
    <source>
        <dbReference type="ARBA" id="ARBA00022448"/>
    </source>
</evidence>
<feature type="compositionally biased region" description="Polar residues" evidence="9">
    <location>
        <begin position="887"/>
        <end position="896"/>
    </location>
</feature>
<proteinExistence type="inferred from homology"/>
<dbReference type="InterPro" id="IPR027417">
    <property type="entry name" value="P-loop_NTPase"/>
</dbReference>
<evidence type="ECO:0000256" key="6">
    <source>
        <dbReference type="ARBA" id="ARBA00022989"/>
    </source>
</evidence>
<dbReference type="EMBL" id="CAJPDT010000162">
    <property type="protein sequence ID" value="CAF9941952.1"/>
    <property type="molecule type" value="Genomic_DNA"/>
</dbReference>
<dbReference type="GO" id="GO:0005524">
    <property type="term" value="F:ATP binding"/>
    <property type="evidence" value="ECO:0007669"/>
    <property type="project" value="UniProtKB-KW"/>
</dbReference>
<evidence type="ECO:0000256" key="4">
    <source>
        <dbReference type="ARBA" id="ARBA00022741"/>
    </source>
</evidence>
<dbReference type="GO" id="GO:0005774">
    <property type="term" value="C:vacuolar membrane"/>
    <property type="evidence" value="ECO:0007669"/>
    <property type="project" value="TreeGrafter"/>
</dbReference>
<gene>
    <name evidence="13" type="ORF">IMSHALPRED_003112</name>
</gene>
<comment type="subcellular location">
    <subcellularLocation>
        <location evidence="1">Membrane</location>
        <topology evidence="1">Multi-pass membrane protein</topology>
    </subcellularLocation>
</comment>
<feature type="compositionally biased region" description="Basic and acidic residues" evidence="9">
    <location>
        <begin position="918"/>
        <end position="935"/>
    </location>
</feature>
<dbReference type="GO" id="GO:0140359">
    <property type="term" value="F:ABC-type transporter activity"/>
    <property type="evidence" value="ECO:0007669"/>
    <property type="project" value="InterPro"/>
</dbReference>
<dbReference type="FunFam" id="3.40.50.300:FF:000287">
    <property type="entry name" value="Multidrug ABC transporter ATP-binding protein"/>
    <property type="match status" value="1"/>
</dbReference>
<dbReference type="InterPro" id="IPR003593">
    <property type="entry name" value="AAA+_ATPase"/>
</dbReference>
<dbReference type="PROSITE" id="PS50893">
    <property type="entry name" value="ABC_TRANSPORTER_2"/>
    <property type="match status" value="1"/>
</dbReference>
<feature type="transmembrane region" description="Helical" evidence="10">
    <location>
        <begin position="28"/>
        <end position="50"/>
    </location>
</feature>
<name>A0A8H3J799_9LECA</name>
<dbReference type="InterPro" id="IPR003439">
    <property type="entry name" value="ABC_transporter-like_ATP-bd"/>
</dbReference>
<dbReference type="Gene3D" id="1.20.1560.10">
    <property type="entry name" value="ABC transporter type 1, transmembrane domain"/>
    <property type="match status" value="1"/>
</dbReference>
<dbReference type="InterPro" id="IPR017871">
    <property type="entry name" value="ABC_transporter-like_CS"/>
</dbReference>
<feature type="transmembrane region" description="Helical" evidence="10">
    <location>
        <begin position="128"/>
        <end position="150"/>
    </location>
</feature>
<evidence type="ECO:0000313" key="14">
    <source>
        <dbReference type="Proteomes" id="UP000664534"/>
    </source>
</evidence>
<comment type="similarity">
    <text evidence="8">Belongs to the ABC transporter superfamily. ABCB family. Heavy Metal importer (TC 3.A.1.210) subfamily.</text>
</comment>
<feature type="transmembrane region" description="Helical" evidence="10">
    <location>
        <begin position="156"/>
        <end position="179"/>
    </location>
</feature>
<keyword evidence="7 10" id="KW-0472">Membrane</keyword>
<dbReference type="Pfam" id="PF00664">
    <property type="entry name" value="ABC_membrane"/>
    <property type="match status" value="1"/>
</dbReference>
<sequence>MASLRSPMIVVEDGLTRQPPHFLRSLHYVAPALVLVYFFITTTIGACTLRNLKELGTGARKFLLSLVSLVVISFLVESCMLLTDTLVNGARQSSADSNFHALFSLLVWTNLATSLAKINKPTVWYPYYGSGFIGLVAEAVLFIVALTHGISPSTFSYAQVTIQACRMLILVLFSTILVAKSSRRIDADEESAPLLGHGNAEPDVVQASGAKSGYGSITITPDGEGADLEWEAEQQKKDQENKARLEKRVQAEGNWFTYAKGFLIFLPYLWPSNERILQVKLLGVFFCLLCTRALNILEPRQLGIVVDSIGMSQAHVPILEVLVWIVYRWIDSSIITDIRHMLWLPFEQYADGSLKKAAYNHIMGLSRDFHTEKRSGELYTSIGQGHSLKSIIRVLLFSIVPMVMDLTVAFVYLCWVFGPYMALIVAATTGIFLWTSAYFVEKLTEPRRRQTGVNRKEYQLMYDTVGGWSSVTYFNRRGYEQDRYARIVGKYLPSLPTELDCTMMTISADLNLKAQTKYYYVWYVSWAVKDTIIELGMICASILAIYQISNGAPIGNFVMLVSYWANFTGKLRNFAEIPREMVQNLIDAEALLDLFQKKPTVKDGKELLKFQRGAVHFRGVGFSYDGQKEVIKNLDFHAQPGQKVALVGETGGGKSTILRLLFRFYDAQKGSIMIDGHDIRDVTLSSLRENIGVVPQDLSLFNESIMENIRYARLDATDEEVMEACKAASIHEQILTFSKGYCTRVGEGGVILSGGELQRVAIARVILKNPRIILLDEATSSVDTNTERRITDALSLVTKGRTTFTVAHRLSTVTSSDVILVIKDGMIAEQGSPRELLDRKGEFSTLWLKQMEIHITPTDAEPANPTQAKLGDVPQNPSGEENRRSSDSSASGTKSLRATAPAFVPLFQRGTAASKGQTSHDHGDEAHPKSHESGHSKKPRNKSKRIQKDEAPAAGSESTSDALLSDSRPTTSESKDSGQSQSKTKQRGQFNPRRGKNKSEPTGSAVSGQIDDEPSQNQPRRLSAVGTDAANQASSGQGHRRQRNQWRKKAAQSETLSGEASGAWSSDTLHPSTKETSLDSANAADPTIGPHLAAGRKDSAPGI</sequence>
<evidence type="ECO:0000256" key="7">
    <source>
        <dbReference type="ARBA" id="ARBA00023136"/>
    </source>
</evidence>
<dbReference type="Pfam" id="PF00005">
    <property type="entry name" value="ABC_tran"/>
    <property type="match status" value="1"/>
</dbReference>
<dbReference type="GO" id="GO:0016887">
    <property type="term" value="F:ATP hydrolysis activity"/>
    <property type="evidence" value="ECO:0007669"/>
    <property type="project" value="InterPro"/>
</dbReference>
<dbReference type="InterPro" id="IPR011527">
    <property type="entry name" value="ABC1_TM_dom"/>
</dbReference>
<dbReference type="CDD" id="cd18583">
    <property type="entry name" value="ABC_6TM_HMT1"/>
    <property type="match status" value="1"/>
</dbReference>
<dbReference type="InterPro" id="IPR039421">
    <property type="entry name" value="Type_1_exporter"/>
</dbReference>
<dbReference type="Gene3D" id="3.40.50.300">
    <property type="entry name" value="P-loop containing nucleotide triphosphate hydrolases"/>
    <property type="match status" value="1"/>
</dbReference>
<evidence type="ECO:0000259" key="11">
    <source>
        <dbReference type="PROSITE" id="PS50893"/>
    </source>
</evidence>
<feature type="transmembrane region" description="Helical" evidence="10">
    <location>
        <begin position="394"/>
        <end position="413"/>
    </location>
</feature>
<evidence type="ECO:0000313" key="13">
    <source>
        <dbReference type="EMBL" id="CAF9941952.1"/>
    </source>
</evidence>
<evidence type="ECO:0000259" key="12">
    <source>
        <dbReference type="PROSITE" id="PS50929"/>
    </source>
</evidence>
<accession>A0A8H3J799</accession>
<keyword evidence="4" id="KW-0547">Nucleotide-binding</keyword>
<keyword evidence="2" id="KW-0813">Transport</keyword>
<protein>
    <submittedName>
        <fullName evidence="13">Uncharacterized protein</fullName>
    </submittedName>
</protein>
<dbReference type="Proteomes" id="UP000664534">
    <property type="component" value="Unassembled WGS sequence"/>
</dbReference>
<feature type="compositionally biased region" description="Polar residues" evidence="9">
    <location>
        <begin position="1052"/>
        <end position="1071"/>
    </location>
</feature>
<evidence type="ECO:0000256" key="1">
    <source>
        <dbReference type="ARBA" id="ARBA00004141"/>
    </source>
</evidence>
<dbReference type="InterPro" id="IPR036640">
    <property type="entry name" value="ABC1_TM_sf"/>
</dbReference>
<feature type="region of interest" description="Disordered" evidence="9">
    <location>
        <begin position="911"/>
        <end position="1103"/>
    </location>
</feature>
<feature type="domain" description="ABC transmembrane type-1" evidence="12">
    <location>
        <begin position="282"/>
        <end position="492"/>
    </location>
</feature>
<dbReference type="PANTHER" id="PTHR24221:SF651">
    <property type="entry name" value="HEAVY METAL TOLERANCE PROTEIN"/>
    <property type="match status" value="1"/>
</dbReference>
<keyword evidence="3 10" id="KW-0812">Transmembrane</keyword>
<dbReference type="PANTHER" id="PTHR24221">
    <property type="entry name" value="ATP-BINDING CASSETTE SUB-FAMILY B"/>
    <property type="match status" value="1"/>
</dbReference>
<dbReference type="PROSITE" id="PS00211">
    <property type="entry name" value="ABC_TRANSPORTER_1"/>
    <property type="match status" value="1"/>
</dbReference>
<reference evidence="13" key="1">
    <citation type="submission" date="2021-03" db="EMBL/GenBank/DDBJ databases">
        <authorList>
            <person name="Tagirdzhanova G."/>
        </authorList>
    </citation>
    <scope>NUCLEOTIDE SEQUENCE</scope>
</reference>
<dbReference type="PROSITE" id="PS50929">
    <property type="entry name" value="ABC_TM1F"/>
    <property type="match status" value="1"/>
</dbReference>
<dbReference type="OrthoDB" id="6500128at2759"/>
<feature type="transmembrane region" description="Helical" evidence="10">
    <location>
        <begin position="419"/>
        <end position="440"/>
    </location>
</feature>
<dbReference type="SUPFAM" id="SSF52540">
    <property type="entry name" value="P-loop containing nucleoside triphosphate hydrolases"/>
    <property type="match status" value="1"/>
</dbReference>
<feature type="compositionally biased region" description="Polar residues" evidence="9">
    <location>
        <begin position="956"/>
        <end position="989"/>
    </location>
</feature>
<dbReference type="AlphaFoldDB" id="A0A8H3J799"/>
<dbReference type="SMART" id="SM00382">
    <property type="entry name" value="AAA"/>
    <property type="match status" value="1"/>
</dbReference>
<evidence type="ECO:0000256" key="5">
    <source>
        <dbReference type="ARBA" id="ARBA00022840"/>
    </source>
</evidence>
<keyword evidence="5" id="KW-0067">ATP-binding</keyword>
<dbReference type="SUPFAM" id="SSF90123">
    <property type="entry name" value="ABC transporter transmembrane region"/>
    <property type="match status" value="1"/>
</dbReference>
<keyword evidence="6 10" id="KW-1133">Transmembrane helix</keyword>
<feature type="domain" description="ABC transporter" evidence="11">
    <location>
        <begin position="615"/>
        <end position="849"/>
    </location>
</feature>
<feature type="compositionally biased region" description="Basic residues" evidence="9">
    <location>
        <begin position="936"/>
        <end position="945"/>
    </location>
</feature>
<comment type="caution">
    <text evidence="13">The sequence shown here is derived from an EMBL/GenBank/DDBJ whole genome shotgun (WGS) entry which is preliminary data.</text>
</comment>
<feature type="compositionally biased region" description="Basic residues" evidence="9">
    <location>
        <begin position="1038"/>
        <end position="1050"/>
    </location>
</feature>
<feature type="transmembrane region" description="Helical" evidence="10">
    <location>
        <begin position="99"/>
        <end position="116"/>
    </location>
</feature>
<keyword evidence="14" id="KW-1185">Reference proteome</keyword>